<dbReference type="Pfam" id="PF08507">
    <property type="entry name" value="COPI_assoc"/>
    <property type="match status" value="1"/>
</dbReference>
<dbReference type="EMBL" id="KI913119">
    <property type="protein sequence ID" value="ETV84175.1"/>
    <property type="molecule type" value="Genomic_DNA"/>
</dbReference>
<protein>
    <submittedName>
        <fullName evidence="7">Uncharacterized protein</fullName>
    </submittedName>
</protein>
<keyword evidence="3 6" id="KW-1133">Transmembrane helix</keyword>
<proteinExistence type="predicted"/>
<dbReference type="GO" id="GO:0016020">
    <property type="term" value="C:membrane"/>
    <property type="evidence" value="ECO:0007669"/>
    <property type="project" value="UniProtKB-SubCell"/>
</dbReference>
<dbReference type="GeneID" id="20805457"/>
<feature type="region of interest" description="Disordered" evidence="5">
    <location>
        <begin position="1"/>
        <end position="29"/>
    </location>
</feature>
<evidence type="ECO:0000256" key="6">
    <source>
        <dbReference type="SAM" id="Phobius"/>
    </source>
</evidence>
<dbReference type="InterPro" id="IPR013714">
    <property type="entry name" value="Golgi_TVP15"/>
</dbReference>
<dbReference type="RefSeq" id="XP_009825867.1">
    <property type="nucleotide sequence ID" value="XM_009827565.1"/>
</dbReference>
<evidence type="ECO:0000256" key="3">
    <source>
        <dbReference type="ARBA" id="ARBA00022989"/>
    </source>
</evidence>
<dbReference type="PANTHER" id="PTHR38894">
    <property type="entry name" value="TRANSMEMBRANE PROTEIN"/>
    <property type="match status" value="1"/>
</dbReference>
<dbReference type="EMBL" id="VJMI01018660">
    <property type="protein sequence ID" value="KAF0709923.1"/>
    <property type="molecule type" value="Genomic_DNA"/>
</dbReference>
<sequence>MSNPFEDPSVRMAATSPSGAAKTLAMPQKQPSFNQAGAAHVAPIATTVNPAQVGGGGGAPPPGTPKTAAENLMEEVGSSIKKTDSAKILKVMQTVNIILAALTVTAGILSWVAGYVVDFQTFIASSYIITFGLLLLGFELRTATLDVLLRANFGFMYGYKTRTIFLLFIAIWPLSMGTYWVTILDAVLLFLNAFFNYFVVSSHPAFAGEAPPAYDGTRVALGASPIPVKADSQV</sequence>
<evidence type="ECO:0000313" key="9">
    <source>
        <dbReference type="Proteomes" id="UP000469452"/>
    </source>
</evidence>
<evidence type="ECO:0000313" key="7">
    <source>
        <dbReference type="EMBL" id="ETV84175.1"/>
    </source>
</evidence>
<comment type="subcellular location">
    <subcellularLocation>
        <location evidence="1">Membrane</location>
        <topology evidence="1">Multi-pass membrane protein</topology>
    </subcellularLocation>
</comment>
<dbReference type="VEuPathDB" id="FungiDB:H257_03461"/>
<evidence type="ECO:0000313" key="8">
    <source>
        <dbReference type="EMBL" id="KAF0709923.1"/>
    </source>
</evidence>
<name>W4GWU0_APHAT</name>
<evidence type="ECO:0000256" key="1">
    <source>
        <dbReference type="ARBA" id="ARBA00004141"/>
    </source>
</evidence>
<dbReference type="PANTHER" id="PTHR38894:SF1">
    <property type="entry name" value="TRANSMEMBRANE PROTEIN"/>
    <property type="match status" value="1"/>
</dbReference>
<reference evidence="8 9" key="2">
    <citation type="submission" date="2019-06" db="EMBL/GenBank/DDBJ databases">
        <title>Genomics analysis of Aphanomyces spp. identifies a new class of oomycete effector associated with host adaptation.</title>
        <authorList>
            <person name="Gaulin E."/>
        </authorList>
    </citation>
    <scope>NUCLEOTIDE SEQUENCE [LARGE SCALE GENOMIC DNA]</scope>
    <source>
        <strain evidence="8 9">E</strain>
    </source>
</reference>
<gene>
    <name evidence="8" type="ORF">AaE_012728</name>
    <name evidence="7" type="ORF">H257_03461</name>
</gene>
<keyword evidence="4 6" id="KW-0472">Membrane</keyword>
<feature type="transmembrane region" description="Helical" evidence="6">
    <location>
        <begin position="122"/>
        <end position="140"/>
    </location>
</feature>
<accession>W4GWU0</accession>
<keyword evidence="2 6" id="KW-0812">Transmembrane</keyword>
<reference evidence="7" key="1">
    <citation type="submission" date="2013-12" db="EMBL/GenBank/DDBJ databases">
        <title>The Genome Sequence of Aphanomyces astaci APO3.</title>
        <authorList>
            <consortium name="The Broad Institute Genomics Platform"/>
            <person name="Russ C."/>
            <person name="Tyler B."/>
            <person name="van West P."/>
            <person name="Dieguez-Uribeondo J."/>
            <person name="Young S.K."/>
            <person name="Zeng Q."/>
            <person name="Gargeya S."/>
            <person name="Fitzgerald M."/>
            <person name="Abouelleil A."/>
            <person name="Alvarado L."/>
            <person name="Chapman S.B."/>
            <person name="Gainer-Dewar J."/>
            <person name="Goldberg J."/>
            <person name="Griggs A."/>
            <person name="Gujja S."/>
            <person name="Hansen M."/>
            <person name="Howarth C."/>
            <person name="Imamovic A."/>
            <person name="Ireland A."/>
            <person name="Larimer J."/>
            <person name="McCowan C."/>
            <person name="Murphy C."/>
            <person name="Pearson M."/>
            <person name="Poon T.W."/>
            <person name="Priest M."/>
            <person name="Roberts A."/>
            <person name="Saif S."/>
            <person name="Shea T."/>
            <person name="Sykes S."/>
            <person name="Wortman J."/>
            <person name="Nusbaum C."/>
            <person name="Birren B."/>
        </authorList>
    </citation>
    <scope>NUCLEOTIDE SEQUENCE [LARGE SCALE GENOMIC DNA]</scope>
    <source>
        <strain evidence="7">APO3</strain>
    </source>
</reference>
<evidence type="ECO:0000256" key="5">
    <source>
        <dbReference type="SAM" id="MobiDB-lite"/>
    </source>
</evidence>
<evidence type="ECO:0000256" key="2">
    <source>
        <dbReference type="ARBA" id="ARBA00022692"/>
    </source>
</evidence>
<evidence type="ECO:0000256" key="4">
    <source>
        <dbReference type="ARBA" id="ARBA00023136"/>
    </source>
</evidence>
<dbReference type="Proteomes" id="UP000469452">
    <property type="component" value="Unassembled WGS sequence"/>
</dbReference>
<dbReference type="AlphaFoldDB" id="W4GWU0"/>
<feature type="transmembrane region" description="Helical" evidence="6">
    <location>
        <begin position="97"/>
        <end position="116"/>
    </location>
</feature>
<organism evidence="7">
    <name type="scientific">Aphanomyces astaci</name>
    <name type="common">Crayfish plague agent</name>
    <dbReference type="NCBI Taxonomy" id="112090"/>
    <lineage>
        <taxon>Eukaryota</taxon>
        <taxon>Sar</taxon>
        <taxon>Stramenopiles</taxon>
        <taxon>Oomycota</taxon>
        <taxon>Saprolegniomycetes</taxon>
        <taxon>Saprolegniales</taxon>
        <taxon>Verrucalvaceae</taxon>
        <taxon>Aphanomyces</taxon>
    </lineage>
</organism>
<dbReference type="OrthoDB" id="69712at2759"/>